<dbReference type="EMBL" id="JAGGKT010000012">
    <property type="protein sequence ID" value="MBP1933674.1"/>
    <property type="molecule type" value="Genomic_DNA"/>
</dbReference>
<evidence type="ECO:0000313" key="1">
    <source>
        <dbReference type="EMBL" id="MBP1933674.1"/>
    </source>
</evidence>
<organism evidence="1 2">
    <name type="scientific">Ammoniphilus resinae</name>
    <dbReference type="NCBI Taxonomy" id="861532"/>
    <lineage>
        <taxon>Bacteria</taxon>
        <taxon>Bacillati</taxon>
        <taxon>Bacillota</taxon>
        <taxon>Bacilli</taxon>
        <taxon>Bacillales</taxon>
        <taxon>Paenibacillaceae</taxon>
        <taxon>Aneurinibacillus group</taxon>
        <taxon>Ammoniphilus</taxon>
    </lineage>
</organism>
<dbReference type="Proteomes" id="UP001519343">
    <property type="component" value="Unassembled WGS sequence"/>
</dbReference>
<accession>A0ABS4GTT8</accession>
<comment type="caution">
    <text evidence="1">The sequence shown here is derived from an EMBL/GenBank/DDBJ whole genome shotgun (WGS) entry which is preliminary data.</text>
</comment>
<keyword evidence="2" id="KW-1185">Reference proteome</keyword>
<proteinExistence type="predicted"/>
<protein>
    <submittedName>
        <fullName evidence="1">Uncharacterized protein</fullName>
    </submittedName>
</protein>
<sequence length="47" mass="5537">MKEKAYKLTIEICAPFLFMRAGDFNAKFDLIPDDDLFLRLSHEIWSS</sequence>
<gene>
    <name evidence="1" type="ORF">J2Z37_003687</name>
</gene>
<evidence type="ECO:0000313" key="2">
    <source>
        <dbReference type="Proteomes" id="UP001519343"/>
    </source>
</evidence>
<name>A0ABS4GTT8_9BACL</name>
<reference evidence="1 2" key="1">
    <citation type="submission" date="2021-03" db="EMBL/GenBank/DDBJ databases">
        <title>Genomic Encyclopedia of Type Strains, Phase IV (KMG-IV): sequencing the most valuable type-strain genomes for metagenomic binning, comparative biology and taxonomic classification.</title>
        <authorList>
            <person name="Goeker M."/>
        </authorList>
    </citation>
    <scope>NUCLEOTIDE SEQUENCE [LARGE SCALE GENOMIC DNA]</scope>
    <source>
        <strain evidence="1 2">DSM 24738</strain>
    </source>
</reference>